<proteinExistence type="predicted"/>
<dbReference type="InterPro" id="IPR054462">
    <property type="entry name" value="TraI_M"/>
</dbReference>
<gene>
    <name evidence="3" type="ORF">J6I44_00075</name>
</gene>
<dbReference type="Proteomes" id="UP001207918">
    <property type="component" value="Unassembled WGS sequence"/>
</dbReference>
<dbReference type="InterPro" id="IPR005094">
    <property type="entry name" value="Endonuclease_MobA/VirD2"/>
</dbReference>
<organism evidence="3 4">
    <name type="scientific">Fodinibius salsisoli</name>
    <dbReference type="NCBI Taxonomy" id="2820877"/>
    <lineage>
        <taxon>Bacteria</taxon>
        <taxon>Pseudomonadati</taxon>
        <taxon>Balneolota</taxon>
        <taxon>Balneolia</taxon>
        <taxon>Balneolales</taxon>
        <taxon>Balneolaceae</taxon>
        <taxon>Fodinibius</taxon>
    </lineage>
</organism>
<comment type="caution">
    <text evidence="3">The sequence shown here is derived from an EMBL/GenBank/DDBJ whole genome shotgun (WGS) entry which is preliminary data.</text>
</comment>
<feature type="domain" description="MobA/VirD2-like nuclease" evidence="1">
    <location>
        <begin position="30"/>
        <end position="145"/>
    </location>
</feature>
<dbReference type="RefSeq" id="WP_265763884.1">
    <property type="nucleotide sequence ID" value="NZ_JAGGJA010000001.1"/>
</dbReference>
<reference evidence="3 4" key="1">
    <citation type="submission" date="2021-03" db="EMBL/GenBank/DDBJ databases">
        <title>Aliifodinibius sp. nov., a new bacterium isolated from saline soil.</title>
        <authorList>
            <person name="Galisteo C."/>
            <person name="De La Haba R."/>
            <person name="Sanchez-Porro C."/>
            <person name="Ventosa A."/>
        </authorList>
    </citation>
    <scope>NUCLEOTIDE SEQUENCE [LARGE SCALE GENOMIC DNA]</scope>
    <source>
        <strain evidence="3 4">1BSP15-2V2</strain>
    </source>
</reference>
<evidence type="ECO:0000259" key="1">
    <source>
        <dbReference type="Pfam" id="PF03432"/>
    </source>
</evidence>
<evidence type="ECO:0000313" key="3">
    <source>
        <dbReference type="EMBL" id="MCW9705221.1"/>
    </source>
</evidence>
<sequence length="350" mass="40509">MIAKVGGSTSILQTQHYLVEKDPTRLAWEHPRHLASTDREFVISQMREVAKDSRTNQPIYHYSLSWDESDNPTRQQMIEAATQTLRDLRLEEHQALLVAHNDHDYKHLHIMVNRVHPVTCTAWDRYRDYIKLEKSLRRIERKYGWKEVPGHHHQLDGQQEPEFGNSLNQFECAQIKKGQTPLFLLIREQAGHDFREAQSWENLHHRLAEKGLTIQRGSRGTGGKVTDGFEYTNLSKIHRDFCMGRLEKRLGLFQSLKEVQQGKQLTDIQRAFARYERAHRLGRPGQARSFKNGLQKTLKALGTARKIQKSLNTLLAISSPGNPAFKAVSMIGKTMINHIKQHEQSRGRGY</sequence>
<evidence type="ECO:0000313" key="4">
    <source>
        <dbReference type="Proteomes" id="UP001207918"/>
    </source>
</evidence>
<dbReference type="EMBL" id="JAGGJA010000001">
    <property type="protein sequence ID" value="MCW9705221.1"/>
    <property type="molecule type" value="Genomic_DNA"/>
</dbReference>
<name>A0ABT3PH26_9BACT</name>
<evidence type="ECO:0000259" key="2">
    <source>
        <dbReference type="Pfam" id="PF22863"/>
    </source>
</evidence>
<accession>A0ABT3PH26</accession>
<protein>
    <submittedName>
        <fullName evidence="3">Relaxase/mobilization nuclease domain-containing protein</fullName>
    </submittedName>
</protein>
<feature type="domain" description="TraI-like middle" evidence="2">
    <location>
        <begin position="179"/>
        <end position="255"/>
    </location>
</feature>
<dbReference type="Pfam" id="PF22863">
    <property type="entry name" value="TraI_middle"/>
    <property type="match status" value="1"/>
</dbReference>
<dbReference type="Pfam" id="PF03432">
    <property type="entry name" value="Relaxase"/>
    <property type="match status" value="1"/>
</dbReference>
<keyword evidence="4" id="KW-1185">Reference proteome</keyword>